<protein>
    <submittedName>
        <fullName evidence="1">Uncharacterized protein</fullName>
    </submittedName>
</protein>
<gene>
    <name evidence="1" type="ORF">Tci_057921</name>
</gene>
<reference evidence="1" key="1">
    <citation type="journal article" date="2019" name="Sci. Rep.">
        <title>Draft genome of Tanacetum cinerariifolium, the natural source of mosquito coil.</title>
        <authorList>
            <person name="Yamashiro T."/>
            <person name="Shiraishi A."/>
            <person name="Satake H."/>
            <person name="Nakayama K."/>
        </authorList>
    </citation>
    <scope>NUCLEOTIDE SEQUENCE</scope>
</reference>
<proteinExistence type="predicted"/>
<organism evidence="1">
    <name type="scientific">Tanacetum cinerariifolium</name>
    <name type="common">Dalmatian daisy</name>
    <name type="synonym">Chrysanthemum cinerariifolium</name>
    <dbReference type="NCBI Taxonomy" id="118510"/>
    <lineage>
        <taxon>Eukaryota</taxon>
        <taxon>Viridiplantae</taxon>
        <taxon>Streptophyta</taxon>
        <taxon>Embryophyta</taxon>
        <taxon>Tracheophyta</taxon>
        <taxon>Spermatophyta</taxon>
        <taxon>Magnoliopsida</taxon>
        <taxon>eudicotyledons</taxon>
        <taxon>Gunneridae</taxon>
        <taxon>Pentapetalae</taxon>
        <taxon>asterids</taxon>
        <taxon>campanulids</taxon>
        <taxon>Asterales</taxon>
        <taxon>Asteraceae</taxon>
        <taxon>Asteroideae</taxon>
        <taxon>Anthemideae</taxon>
        <taxon>Anthemidinae</taxon>
        <taxon>Tanacetum</taxon>
    </lineage>
</organism>
<name>A0A6L2NID8_TANCI</name>
<evidence type="ECO:0000313" key="1">
    <source>
        <dbReference type="EMBL" id="GEU85943.1"/>
    </source>
</evidence>
<sequence length="160" mass="18338">MLDDKTFENSSNDSDFNADLYLNNKEDNGDNVVVLQTLNLREENRDMLSFINKAIKLMLAIATNMSYVVENNIRKEESKDGKLTHVGLEHVYMFVACVVLCLLVASCSQEHLKVNALDLWIHALEQGEQRSSRARAMIFTFYLYKDINLPMKDQGPTFLI</sequence>
<comment type="caution">
    <text evidence="1">The sequence shown here is derived from an EMBL/GenBank/DDBJ whole genome shotgun (WGS) entry which is preliminary data.</text>
</comment>
<dbReference type="EMBL" id="BKCJ010009214">
    <property type="protein sequence ID" value="GEU85943.1"/>
    <property type="molecule type" value="Genomic_DNA"/>
</dbReference>
<accession>A0A6L2NID8</accession>
<dbReference type="AlphaFoldDB" id="A0A6L2NID8"/>